<evidence type="ECO:0000313" key="5">
    <source>
        <dbReference type="Proteomes" id="UP000295443"/>
    </source>
</evidence>
<keyword evidence="4" id="KW-0808">Transferase</keyword>
<comment type="caution">
    <text evidence="4">The sequence shown here is derived from an EMBL/GenBank/DDBJ whole genome shotgun (WGS) entry which is preliminary data.</text>
</comment>
<protein>
    <submittedName>
        <fullName evidence="4">Arylamine N-acetyltransferase</fullName>
    </submittedName>
</protein>
<keyword evidence="3" id="KW-0472">Membrane</keyword>
<dbReference type="SUPFAM" id="SSF54001">
    <property type="entry name" value="Cysteine proteinases"/>
    <property type="match status" value="1"/>
</dbReference>
<dbReference type="OrthoDB" id="7181050at2"/>
<dbReference type="PANTHER" id="PTHR11786:SF0">
    <property type="entry name" value="ARYLAMINE N-ACETYLTRANSFERASE 4-RELATED"/>
    <property type="match status" value="1"/>
</dbReference>
<evidence type="ECO:0000256" key="1">
    <source>
        <dbReference type="ARBA" id="ARBA00006547"/>
    </source>
</evidence>
<dbReference type="PRINTS" id="PR01543">
    <property type="entry name" value="ANATRNSFRASE"/>
</dbReference>
<dbReference type="EMBL" id="SJZB01000032">
    <property type="protein sequence ID" value="TCJ14980.1"/>
    <property type="molecule type" value="Genomic_DNA"/>
</dbReference>
<reference evidence="4 5" key="1">
    <citation type="submission" date="2019-03" db="EMBL/GenBank/DDBJ databases">
        <title>Genome sequence of Thiobacillaceae bacterium LSR1, a sulfur-oxidizing bacterium isolated from freshwater sediment.</title>
        <authorList>
            <person name="Li S."/>
        </authorList>
    </citation>
    <scope>NUCLEOTIDE SEQUENCE [LARGE SCALE GENOMIC DNA]</scope>
    <source>
        <strain evidence="4 5">LSR1</strain>
    </source>
</reference>
<name>A0A4R1BD39_9PROT</name>
<dbReference type="Gene3D" id="3.30.2140.10">
    <property type="entry name" value="Arylamine N-acetyltransferase"/>
    <property type="match status" value="1"/>
</dbReference>
<dbReference type="Proteomes" id="UP000295443">
    <property type="component" value="Unassembled WGS sequence"/>
</dbReference>
<dbReference type="InterPro" id="IPR038765">
    <property type="entry name" value="Papain-like_cys_pep_sf"/>
</dbReference>
<feature type="transmembrane region" description="Helical" evidence="3">
    <location>
        <begin position="71"/>
        <end position="93"/>
    </location>
</feature>
<dbReference type="PANTHER" id="PTHR11786">
    <property type="entry name" value="N-HYDROXYARYLAMINE O-ACETYLTRANSFERASE"/>
    <property type="match status" value="1"/>
</dbReference>
<evidence type="ECO:0000313" key="4">
    <source>
        <dbReference type="EMBL" id="TCJ14980.1"/>
    </source>
</evidence>
<evidence type="ECO:0000256" key="3">
    <source>
        <dbReference type="SAM" id="Phobius"/>
    </source>
</evidence>
<evidence type="ECO:0000256" key="2">
    <source>
        <dbReference type="RuleBase" id="RU003452"/>
    </source>
</evidence>
<dbReference type="AlphaFoldDB" id="A0A4R1BD39"/>
<sequence>MKADNFDLQAYLDRIGHTGAVAPDLATVSALMRRQLQTVPFENLDVLAGRGISLVPEAIVDKLVGRRRGGYCYEVNGLFALALGALGVAYRFVGCRPMIQAPVRRPRTHMAILATLAGEEWLCDVGFGSYGMRAPMRLAGAGPVRQDHDRFELGPLDAREYRLKAEVEGRWADQYSFDLGHHEWVDFMPANWLNSTYPESLFMRHRIVMRHTPDGRVILFDNRLKTIAPDGVGSRLLAEAEVADVLRDQFGLDGAL</sequence>
<organism evidence="4 5">
    <name type="scientific">Parasulfuritortus cantonensis</name>
    <dbReference type="NCBI Taxonomy" id="2528202"/>
    <lineage>
        <taxon>Bacteria</taxon>
        <taxon>Pseudomonadati</taxon>
        <taxon>Pseudomonadota</taxon>
        <taxon>Betaproteobacteria</taxon>
        <taxon>Nitrosomonadales</taxon>
        <taxon>Thiobacillaceae</taxon>
        <taxon>Parasulfuritortus</taxon>
    </lineage>
</organism>
<dbReference type="Gene3D" id="2.40.128.150">
    <property type="entry name" value="Cysteine proteinases"/>
    <property type="match status" value="1"/>
</dbReference>
<keyword evidence="3" id="KW-1133">Transmembrane helix</keyword>
<proteinExistence type="inferred from homology"/>
<dbReference type="InterPro" id="IPR001447">
    <property type="entry name" value="Arylamine_N-AcTrfase"/>
</dbReference>
<dbReference type="Pfam" id="PF00797">
    <property type="entry name" value="Acetyltransf_2"/>
    <property type="match status" value="1"/>
</dbReference>
<keyword evidence="5" id="KW-1185">Reference proteome</keyword>
<comment type="similarity">
    <text evidence="1 2">Belongs to the arylamine N-acetyltransferase family.</text>
</comment>
<keyword evidence="3" id="KW-0812">Transmembrane</keyword>
<accession>A0A4R1BD39</accession>
<gene>
    <name evidence="4" type="ORF">EZJ19_08870</name>
</gene>
<dbReference type="GO" id="GO:0016407">
    <property type="term" value="F:acetyltransferase activity"/>
    <property type="evidence" value="ECO:0007669"/>
    <property type="project" value="InterPro"/>
</dbReference>
<dbReference type="RefSeq" id="WP_131446714.1">
    <property type="nucleotide sequence ID" value="NZ_SJZB01000032.1"/>
</dbReference>